<sequence length="559" mass="59174">MKTRLTLIAAAALFSCAGLARAEDADAKVRHVLLVSVDGMHEQDLARCVRDRTCPNIAELARHGVTYTDAHTPGLSDSVPGLAALVTGGGPVSTGLFYDDVYDRTLYPGWDTNCSTQPGVEVFLQEQVGIDNLDGGALLHLDGGGDFNPQQIPRRKTATGCVPVYPHDFIKTNTIFEVVKKNLPGSHTAWSDKHAWGTDWVNGPSGKGVDDLARTEINSIDPASVSAANPGGSDYTQSFSGNTATDPAYLHTETFDNIHLRNVLNQINGRDSTGAKAAPVPTVFGTNFQTLSVAQKALNSEGGGYVDAAFTPSHHVKAAIAYIDDAIGQMSAALKARHLRERTLFIISAKHGQSPADYSRLKKIGDRVSPTLGTLVGGASGSDPVTGNNVVYGSVTTDDVAFIWLADQSQRDQAVNLLQANTACPTVDPVSKLRVSGDGICADNGGAVIDLSKMPQKFGNPADGRTPDIMVQPNPGVIYTKSKGKDMEHGGFAPEDGHVALLVSHPGLEHRLVRSPVGTKQVAPTIVKALGLKPSLLDAVRKEGTAVLPNLFEDGRLEN</sequence>
<organism evidence="3 4">
    <name type="scientific">Roseateles saccharophilus</name>
    <name type="common">Pseudomonas saccharophila</name>
    <dbReference type="NCBI Taxonomy" id="304"/>
    <lineage>
        <taxon>Bacteria</taxon>
        <taxon>Pseudomonadati</taxon>
        <taxon>Pseudomonadota</taxon>
        <taxon>Betaproteobacteria</taxon>
        <taxon>Burkholderiales</taxon>
        <taxon>Sphaerotilaceae</taxon>
        <taxon>Roseateles</taxon>
    </lineage>
</organism>
<dbReference type="PANTHER" id="PTHR42693:SF33">
    <property type="entry name" value="ARYLSULFATASE"/>
    <property type="match status" value="1"/>
</dbReference>
<dbReference type="RefSeq" id="WP_132573804.1">
    <property type="nucleotide sequence ID" value="NZ_CBCSGL010000095.1"/>
</dbReference>
<dbReference type="InterPro" id="IPR017850">
    <property type="entry name" value="Alkaline_phosphatase_core_sf"/>
</dbReference>
<comment type="caution">
    <text evidence="3">The sequence shown here is derived from an EMBL/GenBank/DDBJ whole genome shotgun (WGS) entry which is preliminary data.</text>
</comment>
<dbReference type="Gene3D" id="3.40.720.10">
    <property type="entry name" value="Alkaline Phosphatase, subunit A"/>
    <property type="match status" value="1"/>
</dbReference>
<feature type="chain" id="PRO_5020971599" evidence="2">
    <location>
        <begin position="23"/>
        <end position="559"/>
    </location>
</feature>
<dbReference type="GO" id="GO:0004065">
    <property type="term" value="F:arylsulfatase activity"/>
    <property type="evidence" value="ECO:0007669"/>
    <property type="project" value="TreeGrafter"/>
</dbReference>
<dbReference type="EMBL" id="SMBU01000021">
    <property type="protein sequence ID" value="TCU92688.1"/>
    <property type="molecule type" value="Genomic_DNA"/>
</dbReference>
<accession>A0A4R3UQQ0</accession>
<dbReference type="AlphaFoldDB" id="A0A4R3UQQ0"/>
<gene>
    <name evidence="3" type="ORF">EV671_102163</name>
</gene>
<protein>
    <submittedName>
        <fullName evidence="3">Type I phosphodiesterase/nucleotide pyrophosphatase</fullName>
    </submittedName>
</protein>
<comment type="similarity">
    <text evidence="1">Belongs to the sulfatase family.</text>
</comment>
<dbReference type="Pfam" id="PF01663">
    <property type="entry name" value="Phosphodiest"/>
    <property type="match status" value="1"/>
</dbReference>
<dbReference type="InterPro" id="IPR002591">
    <property type="entry name" value="Phosphodiest/P_Trfase"/>
</dbReference>
<feature type="signal peptide" evidence="2">
    <location>
        <begin position="1"/>
        <end position="22"/>
    </location>
</feature>
<keyword evidence="2" id="KW-0732">Signal</keyword>
<evidence type="ECO:0000313" key="4">
    <source>
        <dbReference type="Proteomes" id="UP000295110"/>
    </source>
</evidence>
<evidence type="ECO:0000313" key="3">
    <source>
        <dbReference type="EMBL" id="TCU92688.1"/>
    </source>
</evidence>
<proteinExistence type="inferred from homology"/>
<keyword evidence="4" id="KW-1185">Reference proteome</keyword>
<dbReference type="SUPFAM" id="SSF53649">
    <property type="entry name" value="Alkaline phosphatase-like"/>
    <property type="match status" value="1"/>
</dbReference>
<name>A0A4R3UQQ0_ROSSA</name>
<dbReference type="InterPro" id="IPR050738">
    <property type="entry name" value="Sulfatase"/>
</dbReference>
<dbReference type="OrthoDB" id="8355658at2"/>
<dbReference type="PANTHER" id="PTHR42693">
    <property type="entry name" value="ARYLSULFATASE FAMILY MEMBER"/>
    <property type="match status" value="1"/>
</dbReference>
<evidence type="ECO:0000256" key="1">
    <source>
        <dbReference type="ARBA" id="ARBA00008779"/>
    </source>
</evidence>
<dbReference type="PROSITE" id="PS51257">
    <property type="entry name" value="PROKAR_LIPOPROTEIN"/>
    <property type="match status" value="1"/>
</dbReference>
<reference evidence="3 4" key="1">
    <citation type="submission" date="2019-03" db="EMBL/GenBank/DDBJ databases">
        <title>Genomic Encyclopedia of Type Strains, Phase IV (KMG-IV): sequencing the most valuable type-strain genomes for metagenomic binning, comparative biology and taxonomic classification.</title>
        <authorList>
            <person name="Goeker M."/>
        </authorList>
    </citation>
    <scope>NUCLEOTIDE SEQUENCE [LARGE SCALE GENOMIC DNA]</scope>
    <source>
        <strain evidence="3 4">DSM 654</strain>
    </source>
</reference>
<evidence type="ECO:0000256" key="2">
    <source>
        <dbReference type="SAM" id="SignalP"/>
    </source>
</evidence>
<dbReference type="Proteomes" id="UP000295110">
    <property type="component" value="Unassembled WGS sequence"/>
</dbReference>